<evidence type="ECO:0000313" key="2">
    <source>
        <dbReference type="Proteomes" id="UP000187209"/>
    </source>
</evidence>
<proteinExistence type="predicted"/>
<protein>
    <submittedName>
        <fullName evidence="1">Uncharacterized protein</fullName>
    </submittedName>
</protein>
<dbReference type="Proteomes" id="UP000187209">
    <property type="component" value="Unassembled WGS sequence"/>
</dbReference>
<organism evidence="1 2">
    <name type="scientific">Stentor coeruleus</name>
    <dbReference type="NCBI Taxonomy" id="5963"/>
    <lineage>
        <taxon>Eukaryota</taxon>
        <taxon>Sar</taxon>
        <taxon>Alveolata</taxon>
        <taxon>Ciliophora</taxon>
        <taxon>Postciliodesmatophora</taxon>
        <taxon>Heterotrichea</taxon>
        <taxon>Heterotrichida</taxon>
        <taxon>Stentoridae</taxon>
        <taxon>Stentor</taxon>
    </lineage>
</organism>
<gene>
    <name evidence="1" type="ORF">SteCoe_24188</name>
</gene>
<dbReference type="AlphaFoldDB" id="A0A1R2BIK7"/>
<name>A0A1R2BIK7_9CILI</name>
<evidence type="ECO:0000313" key="1">
    <source>
        <dbReference type="EMBL" id="OMJ76445.1"/>
    </source>
</evidence>
<accession>A0A1R2BIK7</accession>
<sequence>MSSKTNITQSWIEYLSSYQYSLKNEDCLQSIYIKKQDKNATKIKITINEEECWYVVCSYFNISKMHNCTNTLKWDDVLSSLNEKCPIGFFMITEKDETPNKMLFTYKTHQRFVRNDDHVNIKRTIQLIFSEHQNYFDGLVEILKTYQPQMSTVFLAEHLQGLL</sequence>
<keyword evidence="2" id="KW-1185">Reference proteome</keyword>
<comment type="caution">
    <text evidence="1">The sequence shown here is derived from an EMBL/GenBank/DDBJ whole genome shotgun (WGS) entry which is preliminary data.</text>
</comment>
<reference evidence="1 2" key="1">
    <citation type="submission" date="2016-11" db="EMBL/GenBank/DDBJ databases">
        <title>The macronuclear genome of Stentor coeruleus: a giant cell with tiny introns.</title>
        <authorList>
            <person name="Slabodnick M."/>
            <person name="Ruby J.G."/>
            <person name="Reiff S.B."/>
            <person name="Swart E.C."/>
            <person name="Gosai S."/>
            <person name="Prabakaran S."/>
            <person name="Witkowska E."/>
            <person name="Larue G.E."/>
            <person name="Fisher S."/>
            <person name="Freeman R.M."/>
            <person name="Gunawardena J."/>
            <person name="Chu W."/>
            <person name="Stover N.A."/>
            <person name="Gregory B.D."/>
            <person name="Nowacki M."/>
            <person name="Derisi J."/>
            <person name="Roy S.W."/>
            <person name="Marshall W.F."/>
            <person name="Sood P."/>
        </authorList>
    </citation>
    <scope>NUCLEOTIDE SEQUENCE [LARGE SCALE GENOMIC DNA]</scope>
    <source>
        <strain evidence="1">WM001</strain>
    </source>
</reference>
<dbReference type="EMBL" id="MPUH01000631">
    <property type="protein sequence ID" value="OMJ76445.1"/>
    <property type="molecule type" value="Genomic_DNA"/>
</dbReference>